<comment type="caution">
    <text evidence="3">The sequence shown here is derived from an EMBL/GenBank/DDBJ whole genome shotgun (WGS) entry which is preliminary data.</text>
</comment>
<name>A0AAD6WRQ6_9AGAR</name>
<protein>
    <recommendedName>
        <fullName evidence="2">Chromo domain-containing protein</fullName>
    </recommendedName>
</protein>
<evidence type="ECO:0000259" key="2">
    <source>
        <dbReference type="PROSITE" id="PS50013"/>
    </source>
</evidence>
<dbReference type="GO" id="GO:0006338">
    <property type="term" value="P:chromatin remodeling"/>
    <property type="evidence" value="ECO:0007669"/>
    <property type="project" value="UniProtKB-ARBA"/>
</dbReference>
<reference evidence="3" key="1">
    <citation type="submission" date="2023-03" db="EMBL/GenBank/DDBJ databases">
        <title>Massive genome expansion in bonnet fungi (Mycena s.s.) driven by repeated elements and novel gene families across ecological guilds.</title>
        <authorList>
            <consortium name="Lawrence Berkeley National Laboratory"/>
            <person name="Harder C.B."/>
            <person name="Miyauchi S."/>
            <person name="Viragh M."/>
            <person name="Kuo A."/>
            <person name="Thoen E."/>
            <person name="Andreopoulos B."/>
            <person name="Lu D."/>
            <person name="Skrede I."/>
            <person name="Drula E."/>
            <person name="Henrissat B."/>
            <person name="Morin E."/>
            <person name="Kohler A."/>
            <person name="Barry K."/>
            <person name="LaButti K."/>
            <person name="Morin E."/>
            <person name="Salamov A."/>
            <person name="Lipzen A."/>
            <person name="Mereny Z."/>
            <person name="Hegedus B."/>
            <person name="Baldrian P."/>
            <person name="Stursova M."/>
            <person name="Weitz H."/>
            <person name="Taylor A."/>
            <person name="Grigoriev I.V."/>
            <person name="Nagy L.G."/>
            <person name="Martin F."/>
            <person name="Kauserud H."/>
        </authorList>
    </citation>
    <scope>NUCLEOTIDE SEQUENCE</scope>
    <source>
        <strain evidence="3">CBHHK200</strain>
    </source>
</reference>
<dbReference type="Proteomes" id="UP001218188">
    <property type="component" value="Unassembled WGS sequence"/>
</dbReference>
<feature type="compositionally biased region" description="Basic residues" evidence="1">
    <location>
        <begin position="900"/>
        <end position="917"/>
    </location>
</feature>
<dbReference type="PROSITE" id="PS50013">
    <property type="entry name" value="CHROMO_2"/>
    <property type="match status" value="1"/>
</dbReference>
<dbReference type="Gene3D" id="2.40.50.40">
    <property type="match status" value="1"/>
</dbReference>
<evidence type="ECO:0000313" key="4">
    <source>
        <dbReference type="Proteomes" id="UP001218188"/>
    </source>
</evidence>
<feature type="region of interest" description="Disordered" evidence="1">
    <location>
        <begin position="881"/>
        <end position="923"/>
    </location>
</feature>
<organism evidence="3 4">
    <name type="scientific">Mycena alexandri</name>
    <dbReference type="NCBI Taxonomy" id="1745969"/>
    <lineage>
        <taxon>Eukaryota</taxon>
        <taxon>Fungi</taxon>
        <taxon>Dikarya</taxon>
        <taxon>Basidiomycota</taxon>
        <taxon>Agaricomycotina</taxon>
        <taxon>Agaricomycetes</taxon>
        <taxon>Agaricomycetidae</taxon>
        <taxon>Agaricales</taxon>
        <taxon>Marasmiineae</taxon>
        <taxon>Mycenaceae</taxon>
        <taxon>Mycena</taxon>
    </lineage>
</organism>
<feature type="compositionally biased region" description="Polar residues" evidence="1">
    <location>
        <begin position="754"/>
        <end position="799"/>
    </location>
</feature>
<gene>
    <name evidence="3" type="ORF">C8F04DRAFT_1195792</name>
</gene>
<dbReference type="InterPro" id="IPR000953">
    <property type="entry name" value="Chromo/chromo_shadow_dom"/>
</dbReference>
<feature type="compositionally biased region" description="Polar residues" evidence="1">
    <location>
        <begin position="1496"/>
        <end position="1509"/>
    </location>
</feature>
<feature type="region of interest" description="Disordered" evidence="1">
    <location>
        <begin position="666"/>
        <end position="688"/>
    </location>
</feature>
<feature type="compositionally biased region" description="Acidic residues" evidence="1">
    <location>
        <begin position="882"/>
        <end position="895"/>
    </location>
</feature>
<evidence type="ECO:0000256" key="1">
    <source>
        <dbReference type="SAM" id="MobiDB-lite"/>
    </source>
</evidence>
<dbReference type="SUPFAM" id="SSF54160">
    <property type="entry name" value="Chromo domain-like"/>
    <property type="match status" value="1"/>
</dbReference>
<proteinExistence type="predicted"/>
<feature type="compositionally biased region" description="Low complexity" evidence="1">
    <location>
        <begin position="800"/>
        <end position="814"/>
    </location>
</feature>
<evidence type="ECO:0000313" key="3">
    <source>
        <dbReference type="EMBL" id="KAJ7021111.1"/>
    </source>
</evidence>
<dbReference type="InterPro" id="IPR016197">
    <property type="entry name" value="Chromo-like_dom_sf"/>
</dbReference>
<feature type="region of interest" description="Disordered" evidence="1">
    <location>
        <begin position="1492"/>
        <end position="1536"/>
    </location>
</feature>
<accession>A0AAD6WRQ6</accession>
<dbReference type="SMART" id="SM00298">
    <property type="entry name" value="CHROMO"/>
    <property type="match status" value="1"/>
</dbReference>
<sequence length="1778" mass="196853">MSNLDWSQTDALRDFKPEIIFRPSQVRDTRTFGRPLWPSHICYEPKSLTAAEVEQRTLFGHPKNVEPIRPEPLEYVFTTEELSCAPRPTEDVLIPPPLGPDDPPPPNRFLFPKAGVFTLKKTSAYQRGYVYTTPYYLASKPLDHHRMLRVVAPPQLSPTVVNGEYVHHSVPECVQMVPGVPFAFEIDGHPDELHTIGAVHTFESLRHEPEFDEILENTILVAKGLRGCRPVGNTDEIFPITAFNIKTNDRSPANVPAGSNAGSYNLASTLLKGNGPGIVLPAAQVDTPEFTAQITTLLRCLGVLRRLLLRKTLSKFEYEATEFNSEDMNVVGFGGLEANNATSCQLNLSPIWQLLSNALGLQGSPHPDVKDEETRKTYFLLLLSLPPGSDAGAFLLARAGIYIRELNTWAIHIFFDGTDIHTGIGATTTLSIPDFKHWVDTELETAWKVSELGRMGIVQYATRSAHNRDTYISMMPAGRFGNIVPEPATSVRDYANHAEGILGGREAWANRMGREIIFNFWNQLQVCNLDLGKDIGDILQSVTFKNYNGQQVALQPLPFHPLRDAASIALKRSHFEYLRQRCSQLRIYISKHHFLQFRERLRQEDYDPTEDRDALYVEWQARTSISARSMSGMEAPPNTDFHGKVVKILEPVRLDGQIWYRVLTDDDNDDDAETPAPLCPAKRPQRSRALKPFQVTRAHAQPISGCGTAEEVSISPILDLQKPSLRAPANPLQMEDHSLPSPVSGTDPAGGGTSATDPPISSLTTADSSPTHPSTVLTLAIPTHSTAQQAQVPDTSNSGSPASIVSVPSTSSSAGCGDAAIPSDDSEYDVEKIINVRQEKRGKSYLCKLVGYDTPDWIFEHDLSTECDRLLAQFYESLATASEEEEKDSDSDSDPDSERPKKKRPKLTTKGKSKQRPKAPAPIARLEKIALEKTQHLESLLNVDRLTIEVAQLQAQRPTKGAATRLFFRALGAQTPILDIVDTCYIQNRTLSALDMVVDNDRSTTVEIAAAQFLKLAASAQTIPQFSAFERVTAFLSRILRWTNARAHIVIYRWCSSIGPATIKTLFELHRERGYPALVSNQAMALLVDHIVQYVCQAKKNLQENQQSKRRRVSAPASPTKHGAFGPTPPDLSHLPGDLYGIVRKGDKKHLPSISLAEPGGLVFNLYAACEWCLMDVFQRVLILPAVRQCADLYTIPNKGTRKNNDDGAFSRAICRGAVLDCILNACGDDGILSSNAIDDVTRSPWLSFTVNRPDRLGPALLNRANITLEPLESWLSDHIGKHANVLPVGKSLGDEIHTVLEEMAAGEPHPDTVASVEAIPEHATPKRPAAKVHKRRIVVRKDLQLNAILPDDTIPRFGLPALIIREALNLHRGLAPGDSRLRRLLLGGRAIMSTALRAVERNPDHLDPRREFNHYTTLFKMHCPPQRLTGPAGLSNALAWFGTGQGFRTQRFLDSLLPNGGFFKTTLSAMTQQFENAISQNAMTADPMKYDDESAWSQQPNNHLSAQPTKKRKVHQRRVVGGKRKRKGNQASRAVQPPELYSLSEKFGPDFEISIQTRWTGHLGSAAGLDPDGLNPEDLPCWSATLQLVSDLHIPPFTKGLTAMQLVNTLAFCGVVKQPTVQEMATWISKNRDLGAVAGLKLLGFQTNTPDHIHASYVCFHNYLEAKLTTEDQTDLGFHPPFTEHVLCKTPRWDRLLGEDGSTTLVQMATDLGNPAWTPGENRSTPAAIPFPLAPERGDLEVALELKLSPFDEVRSWGHGGDSEITFLCRWMSTTRT</sequence>
<dbReference type="EMBL" id="JARJCM010000241">
    <property type="protein sequence ID" value="KAJ7021111.1"/>
    <property type="molecule type" value="Genomic_DNA"/>
</dbReference>
<keyword evidence="4" id="KW-1185">Reference proteome</keyword>
<feature type="region of interest" description="Disordered" evidence="1">
    <location>
        <begin position="1103"/>
        <end position="1132"/>
    </location>
</feature>
<feature type="region of interest" description="Disordered" evidence="1">
    <location>
        <begin position="730"/>
        <end position="824"/>
    </location>
</feature>
<feature type="domain" description="Chromo" evidence="2">
    <location>
        <begin position="828"/>
        <end position="886"/>
    </location>
</feature>
<feature type="compositionally biased region" description="Basic residues" evidence="1">
    <location>
        <begin position="1510"/>
        <end position="1529"/>
    </location>
</feature>